<dbReference type="GeneID" id="108436606"/>
<evidence type="ECO:0000313" key="4">
    <source>
        <dbReference type="Proteomes" id="UP001501920"/>
    </source>
</evidence>
<feature type="compositionally biased region" description="Basic and acidic residues" evidence="2">
    <location>
        <begin position="342"/>
        <end position="390"/>
    </location>
</feature>
<sequence>MESGSVKLENKRLNIIPAGRQLQRTPPSTPTPQPRRRSGDTDSRIKDEEDTPAEGSAPFRPDGVLSPAVKEERKSIRRSSITSASAKMGDADPDAFIQGMQGYQWTDADLEFVYQAKQQKRVQQLQQELSEVLKTLKTETQRLELTIASRDKLQTELSKTLSCERLLQLCRDVRLRSCSPNQLEGLGDKALLSQLQLGDVQHAIHEETSAVDHLKREVAKAQEIREREELAMKEMDHCQKNINIVKANIEVLRMELTELKAQLSEKEVSSKTAQPTGRARKASRTGKAQTASSAPKPAKEKTPKASSTSKEAPKVSRVAERAHKAPRTAKATASLADGVVKVPKEKVPKEKVPKEKVPKEKAPKEKAPKEKAPAKEKMPAKGKPPKEKASTDMSTVELHTVGQTEQNLQPPETQASKATRATAKARKAAKPTKAPPSPSESATETLRRSKRIATKSQSQSETALQKASGSRRR</sequence>
<keyword evidence="1" id="KW-0175">Coiled coil</keyword>
<name>A0A3B4DAB4_PYGNA</name>
<feature type="compositionally biased region" description="Polar residues" evidence="2">
    <location>
        <begin position="401"/>
        <end position="414"/>
    </location>
</feature>
<reference evidence="3 4" key="1">
    <citation type="submission" date="2020-10" db="EMBL/GenBank/DDBJ databases">
        <title>Pygocentrus nattereri (red-bellied piranha) genome, fPygNat1, primary haplotype.</title>
        <authorList>
            <person name="Myers G."/>
            <person name="Meyer A."/>
            <person name="Karagic N."/>
            <person name="Pippel M."/>
            <person name="Winkler S."/>
            <person name="Tracey A."/>
            <person name="Wood J."/>
            <person name="Formenti G."/>
            <person name="Howe K."/>
            <person name="Fedrigo O."/>
            <person name="Jarvis E.D."/>
        </authorList>
    </citation>
    <scope>NUCLEOTIDE SEQUENCE [LARGE SCALE GENOMIC DNA]</scope>
</reference>
<keyword evidence="4" id="KW-1185">Reference proteome</keyword>
<dbReference type="Ensembl" id="ENSPNAT00000039801.2">
    <property type="protein sequence ID" value="ENSPNAP00000020031.2"/>
    <property type="gene ID" value="ENSPNAG00000004101.2"/>
</dbReference>
<reference evidence="3" key="3">
    <citation type="submission" date="2025-09" db="UniProtKB">
        <authorList>
            <consortium name="Ensembl"/>
        </authorList>
    </citation>
    <scope>IDENTIFICATION</scope>
</reference>
<feature type="region of interest" description="Disordered" evidence="2">
    <location>
        <begin position="263"/>
        <end position="473"/>
    </location>
</feature>
<dbReference type="OrthoDB" id="8964991at2759"/>
<reference evidence="3" key="2">
    <citation type="submission" date="2025-08" db="UniProtKB">
        <authorList>
            <consortium name="Ensembl"/>
        </authorList>
    </citation>
    <scope>IDENTIFICATION</scope>
</reference>
<organism evidence="3 4">
    <name type="scientific">Pygocentrus nattereri</name>
    <name type="common">Red-bellied piranha</name>
    <dbReference type="NCBI Taxonomy" id="42514"/>
    <lineage>
        <taxon>Eukaryota</taxon>
        <taxon>Metazoa</taxon>
        <taxon>Chordata</taxon>
        <taxon>Craniata</taxon>
        <taxon>Vertebrata</taxon>
        <taxon>Euteleostomi</taxon>
        <taxon>Actinopterygii</taxon>
        <taxon>Neopterygii</taxon>
        <taxon>Teleostei</taxon>
        <taxon>Ostariophysi</taxon>
        <taxon>Characiformes</taxon>
        <taxon>Characoidei</taxon>
        <taxon>Pygocentrus</taxon>
    </lineage>
</organism>
<accession>A0A3B4DAB4</accession>
<evidence type="ECO:0000256" key="1">
    <source>
        <dbReference type="SAM" id="Coils"/>
    </source>
</evidence>
<evidence type="ECO:0000256" key="2">
    <source>
        <dbReference type="SAM" id="MobiDB-lite"/>
    </source>
</evidence>
<feature type="coiled-coil region" evidence="1">
    <location>
        <begin position="115"/>
        <end position="146"/>
    </location>
</feature>
<dbReference type="AlphaFoldDB" id="A0A3B4DAB4"/>
<dbReference type="Proteomes" id="UP001501920">
    <property type="component" value="Chromosome 25"/>
</dbReference>
<feature type="compositionally biased region" description="Basic and acidic residues" evidence="2">
    <location>
        <begin position="311"/>
        <end position="323"/>
    </location>
</feature>
<proteinExistence type="predicted"/>
<protein>
    <submittedName>
        <fullName evidence="3">Si:dkeyp-34c12.1</fullName>
    </submittedName>
</protein>
<dbReference type="GeneTree" id="ENSGT00940000169105"/>
<feature type="compositionally biased region" description="Polar residues" evidence="2">
    <location>
        <begin position="454"/>
        <end position="473"/>
    </location>
</feature>
<dbReference type="RefSeq" id="XP_017568690.2">
    <property type="nucleotide sequence ID" value="XM_017713201.2"/>
</dbReference>
<feature type="region of interest" description="Disordered" evidence="2">
    <location>
        <begin position="1"/>
        <end position="89"/>
    </location>
</feature>
<feature type="compositionally biased region" description="Low complexity" evidence="2">
    <location>
        <begin position="78"/>
        <end position="87"/>
    </location>
</feature>
<feature type="compositionally biased region" description="Basic and acidic residues" evidence="2">
    <location>
        <begin position="37"/>
        <end position="47"/>
    </location>
</feature>
<evidence type="ECO:0000313" key="3">
    <source>
        <dbReference type="Ensembl" id="ENSPNAP00000020031.2"/>
    </source>
</evidence>